<evidence type="ECO:0000259" key="6">
    <source>
        <dbReference type="Pfam" id="PF01756"/>
    </source>
</evidence>
<dbReference type="InterPro" id="IPR036250">
    <property type="entry name" value="AcylCo_DH-like_C"/>
</dbReference>
<dbReference type="RefSeq" id="WP_086789008.1">
    <property type="nucleotide sequence ID" value="NZ_JAGIOO010000001.1"/>
</dbReference>
<keyword evidence="3" id="KW-0285">Flavoprotein</keyword>
<protein>
    <submittedName>
        <fullName evidence="8">Acyl-CoA oxidase</fullName>
        <ecNumber evidence="8">1.3.3.6</ecNumber>
    </submittedName>
</protein>
<feature type="domain" description="Acyl-CoA oxidase C-terminal" evidence="6">
    <location>
        <begin position="466"/>
        <end position="595"/>
    </location>
</feature>
<feature type="domain" description="Acyl-CoA oxidase C-alpha1" evidence="7">
    <location>
        <begin position="281"/>
        <end position="415"/>
    </location>
</feature>
<evidence type="ECO:0000313" key="9">
    <source>
        <dbReference type="Proteomes" id="UP001519363"/>
    </source>
</evidence>
<organism evidence="8 9">
    <name type="scientific">Crossiella equi</name>
    <dbReference type="NCBI Taxonomy" id="130796"/>
    <lineage>
        <taxon>Bacteria</taxon>
        <taxon>Bacillati</taxon>
        <taxon>Actinomycetota</taxon>
        <taxon>Actinomycetes</taxon>
        <taxon>Pseudonocardiales</taxon>
        <taxon>Pseudonocardiaceae</taxon>
        <taxon>Crossiella</taxon>
    </lineage>
</organism>
<dbReference type="Pfam" id="PF01756">
    <property type="entry name" value="ACOX"/>
    <property type="match status" value="1"/>
</dbReference>
<dbReference type="Proteomes" id="UP001519363">
    <property type="component" value="Unassembled WGS sequence"/>
</dbReference>
<dbReference type="SUPFAM" id="SSF47203">
    <property type="entry name" value="Acyl-CoA dehydrogenase C-terminal domain-like"/>
    <property type="match status" value="2"/>
</dbReference>
<dbReference type="InterPro" id="IPR012258">
    <property type="entry name" value="Acyl-CoA_oxidase"/>
</dbReference>
<dbReference type="Pfam" id="PF22924">
    <property type="entry name" value="ACOX_C_alpha1"/>
    <property type="match status" value="1"/>
</dbReference>
<dbReference type="PANTHER" id="PTHR10909:SF382">
    <property type="entry name" value="ACYL-COENZYME A OXIDASE"/>
    <property type="match status" value="1"/>
</dbReference>
<evidence type="ECO:0000256" key="5">
    <source>
        <dbReference type="ARBA" id="ARBA00023002"/>
    </source>
</evidence>
<proteinExistence type="inferred from homology"/>
<evidence type="ECO:0000259" key="7">
    <source>
        <dbReference type="Pfam" id="PF22924"/>
    </source>
</evidence>
<dbReference type="InterPro" id="IPR055060">
    <property type="entry name" value="ACOX_C_alpha1"/>
</dbReference>
<evidence type="ECO:0000256" key="4">
    <source>
        <dbReference type="ARBA" id="ARBA00022827"/>
    </source>
</evidence>
<evidence type="ECO:0000313" key="8">
    <source>
        <dbReference type="EMBL" id="MBP2479547.1"/>
    </source>
</evidence>
<reference evidence="8 9" key="1">
    <citation type="submission" date="2021-03" db="EMBL/GenBank/DDBJ databases">
        <title>Sequencing the genomes of 1000 actinobacteria strains.</title>
        <authorList>
            <person name="Klenk H.-P."/>
        </authorList>
    </citation>
    <scope>NUCLEOTIDE SEQUENCE [LARGE SCALE GENOMIC DNA]</scope>
    <source>
        <strain evidence="8 9">DSM 44580</strain>
    </source>
</reference>
<gene>
    <name evidence="8" type="ORF">JOF53_008419</name>
</gene>
<dbReference type="GO" id="GO:0003997">
    <property type="term" value="F:acyl-CoA oxidase activity"/>
    <property type="evidence" value="ECO:0007669"/>
    <property type="project" value="UniProtKB-EC"/>
</dbReference>
<keyword evidence="9" id="KW-1185">Reference proteome</keyword>
<comment type="similarity">
    <text evidence="2">Belongs to the acyl-CoA oxidase family.</text>
</comment>
<dbReference type="EMBL" id="JAGIOO010000001">
    <property type="protein sequence ID" value="MBP2479547.1"/>
    <property type="molecule type" value="Genomic_DNA"/>
</dbReference>
<sequence length="607" mass="65409">MSIVDPLSIADFLRGKTHEQAAGLDALLSHPEFADHTASTVEERDRRTYRRLNLVKQHVGGTRAVHGSPELLFGVLEWTAVYDPALFHAALVHFAVCGWTVYELGRPDRHLRELIDELDRGDATGTILITEAGIGSSHIAPATEARFDQETRTFTLHTPGPHATKIMGNVAEAGMPRTSLVYADLVVGSRRCGWFPFAVRTCSGGEHAPGMRVSRLSEVTSIPLDYALVTFDGTRVPFDAWLRDTASISPDGEFTDPIGDPTRRLVRSLGNNASAALGAATGMATAARACVAIAIRFASHRITASKLAPGATVLGYRTHQRALYQALAESYATSVLVRHAQRWLGDGGRADGATTATFAPWTSVHRDLALTKSFATSSLARISAACRLTAGAHGQVVGNRLTCYEGIAQVFQDAAGSNRLNRYDAARELVAERRYQPSVPSSADPADFGSAATAHALVAAMESSLLSGIRRELDAADATVSAFETWNPLLPKAERLADTYLLRLALSCFDEALREVADESVREPLEALRVLFGLTALQENAAWLVGAGLISPADVGDINDAHDRALDRVHPHVPQLVEALDIPAERLRSPIAEEDYLGALLRQSGHE</sequence>
<accession>A0ABS5AT13</accession>
<dbReference type="SUPFAM" id="SSF56645">
    <property type="entry name" value="Acyl-CoA dehydrogenase NM domain-like"/>
    <property type="match status" value="1"/>
</dbReference>
<name>A0ABS5AT13_9PSEU</name>
<comment type="caution">
    <text evidence="8">The sequence shown here is derived from an EMBL/GenBank/DDBJ whole genome shotgun (WGS) entry which is preliminary data.</text>
</comment>
<keyword evidence="5 8" id="KW-0560">Oxidoreductase</keyword>
<evidence type="ECO:0000256" key="3">
    <source>
        <dbReference type="ARBA" id="ARBA00022630"/>
    </source>
</evidence>
<evidence type="ECO:0000256" key="2">
    <source>
        <dbReference type="ARBA" id="ARBA00006288"/>
    </source>
</evidence>
<dbReference type="InterPro" id="IPR046373">
    <property type="entry name" value="Acyl-CoA_Oxase/DH_mid-dom_sf"/>
</dbReference>
<dbReference type="InterPro" id="IPR009100">
    <property type="entry name" value="AcylCoA_DH/oxidase_NM_dom_sf"/>
</dbReference>
<dbReference type="InterPro" id="IPR002655">
    <property type="entry name" value="Acyl-CoA_oxidase_C"/>
</dbReference>
<evidence type="ECO:0000256" key="1">
    <source>
        <dbReference type="ARBA" id="ARBA00001974"/>
    </source>
</evidence>
<dbReference type="EC" id="1.3.3.6" evidence="8"/>
<dbReference type="Gene3D" id="1.20.140.10">
    <property type="entry name" value="Butyryl-CoA Dehydrogenase, subunit A, domain 3"/>
    <property type="match status" value="2"/>
</dbReference>
<keyword evidence="4" id="KW-0274">FAD</keyword>
<dbReference type="PANTHER" id="PTHR10909">
    <property type="entry name" value="ELECTRON TRANSPORT OXIDOREDUCTASE"/>
    <property type="match status" value="1"/>
</dbReference>
<comment type="cofactor">
    <cofactor evidence="1">
        <name>FAD</name>
        <dbReference type="ChEBI" id="CHEBI:57692"/>
    </cofactor>
</comment>
<dbReference type="Gene3D" id="2.40.110.10">
    <property type="entry name" value="Butyryl-CoA Dehydrogenase, subunit A, domain 2"/>
    <property type="match status" value="1"/>
</dbReference>